<evidence type="ECO:0000256" key="1">
    <source>
        <dbReference type="ARBA" id="ARBA00023015"/>
    </source>
</evidence>
<dbReference type="GO" id="GO:0043565">
    <property type="term" value="F:sequence-specific DNA binding"/>
    <property type="evidence" value="ECO:0007669"/>
    <property type="project" value="InterPro"/>
</dbReference>
<dbReference type="Pfam" id="PF02311">
    <property type="entry name" value="AraC_binding"/>
    <property type="match status" value="1"/>
</dbReference>
<evidence type="ECO:0000256" key="4">
    <source>
        <dbReference type="ARBA" id="ARBA00023163"/>
    </source>
</evidence>
<dbReference type="SUPFAM" id="SSF51182">
    <property type="entry name" value="RmlC-like cupins"/>
    <property type="match status" value="1"/>
</dbReference>
<dbReference type="OrthoDB" id="9814125at2"/>
<dbReference type="Gene3D" id="1.10.10.60">
    <property type="entry name" value="Homeodomain-like"/>
    <property type="match status" value="1"/>
</dbReference>
<dbReference type="RefSeq" id="WP_111433022.1">
    <property type="nucleotide sequence ID" value="NZ_JACIGG010000005.1"/>
</dbReference>
<keyword evidence="2" id="KW-0238">DNA-binding</keyword>
<name>A0A327JUH2_9HYPH</name>
<keyword evidence="3" id="KW-0010">Activator</keyword>
<evidence type="ECO:0000313" key="7">
    <source>
        <dbReference type="Proteomes" id="UP000249299"/>
    </source>
</evidence>
<evidence type="ECO:0000256" key="2">
    <source>
        <dbReference type="ARBA" id="ARBA00023125"/>
    </source>
</evidence>
<keyword evidence="4" id="KW-0804">Transcription</keyword>
<dbReference type="PROSITE" id="PS01124">
    <property type="entry name" value="HTH_ARAC_FAMILY_2"/>
    <property type="match status" value="1"/>
</dbReference>
<dbReference type="SUPFAM" id="SSF46689">
    <property type="entry name" value="Homeodomain-like"/>
    <property type="match status" value="1"/>
</dbReference>
<dbReference type="PANTHER" id="PTHR43280:SF32">
    <property type="entry name" value="TRANSCRIPTIONAL REGULATORY PROTEIN"/>
    <property type="match status" value="1"/>
</dbReference>
<dbReference type="Pfam" id="PF12833">
    <property type="entry name" value="HTH_18"/>
    <property type="match status" value="1"/>
</dbReference>
<feature type="domain" description="HTH araC/xylS-type" evidence="5">
    <location>
        <begin position="198"/>
        <end position="296"/>
    </location>
</feature>
<dbReference type="SMART" id="SM00342">
    <property type="entry name" value="HTH_ARAC"/>
    <property type="match status" value="1"/>
</dbReference>
<dbReference type="InterPro" id="IPR011051">
    <property type="entry name" value="RmlC_Cupin_sf"/>
</dbReference>
<gene>
    <name evidence="6" type="ORF">CH339_04185</name>
</gene>
<keyword evidence="1" id="KW-0805">Transcription regulation</keyword>
<dbReference type="GO" id="GO:0003700">
    <property type="term" value="F:DNA-binding transcription factor activity"/>
    <property type="evidence" value="ECO:0007669"/>
    <property type="project" value="InterPro"/>
</dbReference>
<sequence>MARHDPALATISHYVLFGDEQPDDDPQFIHIEDIRTRSRLYEWQITPHTHRRMFQIVFLTTGSAGVWIDDRMETADAPAVVCVPAGVVHGFSFEPETVGWVLTMSELLLIDARYRRSRKLFEPLFGEPTILSFADNEDGARLISATLDEMLREFQWPQLGRGSMFEWMVRIVLMAIRREHDRQQPLRQPVEERRELFTRFRHLLEDNYKHHWPVADYASSLGVSQARLNRMCRSFAGKGPSDLIQDRLVLEAQRHLIYTSATASMIAYELGFQDPAYFSRLFKRRTGLAPGRFREEKMAEPFPH</sequence>
<dbReference type="Proteomes" id="UP000249299">
    <property type="component" value="Unassembled WGS sequence"/>
</dbReference>
<dbReference type="InterPro" id="IPR047264">
    <property type="entry name" value="Cupin_HpaA-like_N"/>
</dbReference>
<organism evidence="6 7">
    <name type="scientific">Rhodobium orientis</name>
    <dbReference type="NCBI Taxonomy" id="34017"/>
    <lineage>
        <taxon>Bacteria</taxon>
        <taxon>Pseudomonadati</taxon>
        <taxon>Pseudomonadota</taxon>
        <taxon>Alphaproteobacteria</taxon>
        <taxon>Hyphomicrobiales</taxon>
        <taxon>Rhodobiaceae</taxon>
        <taxon>Rhodobium</taxon>
    </lineage>
</organism>
<dbReference type="AlphaFoldDB" id="A0A327JUH2"/>
<comment type="caution">
    <text evidence="6">The sequence shown here is derived from an EMBL/GenBank/DDBJ whole genome shotgun (WGS) entry which is preliminary data.</text>
</comment>
<accession>A0A327JUH2</accession>
<dbReference type="InterPro" id="IPR009057">
    <property type="entry name" value="Homeodomain-like_sf"/>
</dbReference>
<proteinExistence type="predicted"/>
<dbReference type="InterPro" id="IPR003313">
    <property type="entry name" value="AraC-bd"/>
</dbReference>
<evidence type="ECO:0000256" key="3">
    <source>
        <dbReference type="ARBA" id="ARBA00023159"/>
    </source>
</evidence>
<keyword evidence="7" id="KW-1185">Reference proteome</keyword>
<protein>
    <recommendedName>
        <fullName evidence="5">HTH araC/xylS-type domain-containing protein</fullName>
    </recommendedName>
</protein>
<dbReference type="EMBL" id="NPEV01000005">
    <property type="protein sequence ID" value="RAI29166.1"/>
    <property type="molecule type" value="Genomic_DNA"/>
</dbReference>
<dbReference type="CDD" id="cd06999">
    <property type="entry name" value="cupin_HpaA-like_N"/>
    <property type="match status" value="1"/>
</dbReference>
<evidence type="ECO:0000313" key="6">
    <source>
        <dbReference type="EMBL" id="RAI29166.1"/>
    </source>
</evidence>
<dbReference type="PRINTS" id="PR00032">
    <property type="entry name" value="HTHARAC"/>
</dbReference>
<evidence type="ECO:0000259" key="5">
    <source>
        <dbReference type="PROSITE" id="PS01124"/>
    </source>
</evidence>
<dbReference type="PANTHER" id="PTHR43280">
    <property type="entry name" value="ARAC-FAMILY TRANSCRIPTIONAL REGULATOR"/>
    <property type="match status" value="1"/>
</dbReference>
<dbReference type="Gene3D" id="2.60.120.10">
    <property type="entry name" value="Jelly Rolls"/>
    <property type="match status" value="1"/>
</dbReference>
<dbReference type="InterPro" id="IPR018060">
    <property type="entry name" value="HTH_AraC"/>
</dbReference>
<dbReference type="InterPro" id="IPR014710">
    <property type="entry name" value="RmlC-like_jellyroll"/>
</dbReference>
<dbReference type="InterPro" id="IPR020449">
    <property type="entry name" value="Tscrpt_reg_AraC-type_HTH"/>
</dbReference>
<reference evidence="6 7" key="1">
    <citation type="submission" date="2017-07" db="EMBL/GenBank/DDBJ databases">
        <title>Draft Genome Sequences of Select Purple Nonsulfur Bacteria.</title>
        <authorList>
            <person name="Lasarre B."/>
            <person name="Mckinlay J.B."/>
        </authorList>
    </citation>
    <scope>NUCLEOTIDE SEQUENCE [LARGE SCALE GENOMIC DNA]</scope>
    <source>
        <strain evidence="6 7">DSM 11290</strain>
    </source>
</reference>